<dbReference type="GO" id="GO:0005739">
    <property type="term" value="C:mitochondrion"/>
    <property type="evidence" value="ECO:0007669"/>
    <property type="project" value="TreeGrafter"/>
</dbReference>
<dbReference type="PANTHER" id="PTHR11715">
    <property type="entry name" value="GLYCINE CLEAVAGE SYSTEM H PROTEIN"/>
    <property type="match status" value="1"/>
</dbReference>
<dbReference type="CDD" id="cd06848">
    <property type="entry name" value="GCS_H"/>
    <property type="match status" value="1"/>
</dbReference>
<name>X0RSU8_9ZZZZ</name>
<evidence type="ECO:0000313" key="4">
    <source>
        <dbReference type="EMBL" id="GAF71914.1"/>
    </source>
</evidence>
<dbReference type="InterPro" id="IPR033753">
    <property type="entry name" value="GCV_H/Fam206"/>
</dbReference>
<evidence type="ECO:0000256" key="1">
    <source>
        <dbReference type="ARBA" id="ARBA00009249"/>
    </source>
</evidence>
<dbReference type="PROSITE" id="PS00189">
    <property type="entry name" value="LIPOYL"/>
    <property type="match status" value="1"/>
</dbReference>
<organism evidence="4">
    <name type="scientific">marine sediment metagenome</name>
    <dbReference type="NCBI Taxonomy" id="412755"/>
    <lineage>
        <taxon>unclassified sequences</taxon>
        <taxon>metagenomes</taxon>
        <taxon>ecological metagenomes</taxon>
    </lineage>
</organism>
<gene>
    <name evidence="4" type="ORF">S01H1_10472</name>
</gene>
<accession>X0RSU8</accession>
<dbReference type="GO" id="GO:0005960">
    <property type="term" value="C:glycine cleavage complex"/>
    <property type="evidence" value="ECO:0007669"/>
    <property type="project" value="InterPro"/>
</dbReference>
<keyword evidence="2" id="KW-0450">Lipoyl</keyword>
<feature type="non-terminal residue" evidence="4">
    <location>
        <position position="1"/>
    </location>
</feature>
<comment type="similarity">
    <text evidence="1">Belongs to the GcvH family.</text>
</comment>
<dbReference type="GO" id="GO:0009249">
    <property type="term" value="P:protein lipoylation"/>
    <property type="evidence" value="ECO:0007669"/>
    <property type="project" value="TreeGrafter"/>
</dbReference>
<protein>
    <recommendedName>
        <fullName evidence="3">Lipoyl-binding domain-containing protein</fullName>
    </recommendedName>
</protein>
<dbReference type="InterPro" id="IPR011053">
    <property type="entry name" value="Single_hybrid_motif"/>
</dbReference>
<dbReference type="PROSITE" id="PS50968">
    <property type="entry name" value="BIOTINYL_LIPOYL"/>
    <property type="match status" value="1"/>
</dbReference>
<dbReference type="AlphaFoldDB" id="X0RSU8"/>
<dbReference type="Pfam" id="PF01597">
    <property type="entry name" value="GCV_H"/>
    <property type="match status" value="1"/>
</dbReference>
<evidence type="ECO:0000256" key="2">
    <source>
        <dbReference type="ARBA" id="ARBA00022823"/>
    </source>
</evidence>
<dbReference type="GO" id="GO:0019464">
    <property type="term" value="P:glycine decarboxylation via glycine cleavage system"/>
    <property type="evidence" value="ECO:0007669"/>
    <property type="project" value="InterPro"/>
</dbReference>
<sequence length="97" mass="10272">ALGTIIYVELPEVGDELTRGDSFAAVESGKASVELPAPISGHVLKVNQELEDAPDLINQDTYGKGWIVVLAIKDAAELDELMSKPDYDLFVAGAAEG</sequence>
<evidence type="ECO:0000259" key="3">
    <source>
        <dbReference type="PROSITE" id="PS50968"/>
    </source>
</evidence>
<dbReference type="InterPro" id="IPR002930">
    <property type="entry name" value="GCV_H"/>
</dbReference>
<comment type="caution">
    <text evidence="4">The sequence shown here is derived from an EMBL/GenBank/DDBJ whole genome shotgun (WGS) entry which is preliminary data.</text>
</comment>
<feature type="domain" description="Lipoyl-binding" evidence="3">
    <location>
        <begin position="1"/>
        <end position="71"/>
    </location>
</feature>
<reference evidence="4" key="1">
    <citation type="journal article" date="2014" name="Front. Microbiol.">
        <title>High frequency of phylogenetically diverse reductive dehalogenase-homologous genes in deep subseafloor sedimentary metagenomes.</title>
        <authorList>
            <person name="Kawai M."/>
            <person name="Futagami T."/>
            <person name="Toyoda A."/>
            <person name="Takaki Y."/>
            <person name="Nishi S."/>
            <person name="Hori S."/>
            <person name="Arai W."/>
            <person name="Tsubouchi T."/>
            <person name="Morono Y."/>
            <person name="Uchiyama I."/>
            <person name="Ito T."/>
            <person name="Fujiyama A."/>
            <person name="Inagaki F."/>
            <person name="Takami H."/>
        </authorList>
    </citation>
    <scope>NUCLEOTIDE SEQUENCE</scope>
    <source>
        <strain evidence="4">Expedition CK06-06</strain>
    </source>
</reference>
<dbReference type="InterPro" id="IPR000089">
    <property type="entry name" value="Biotin_lipoyl"/>
</dbReference>
<dbReference type="Gene3D" id="2.40.50.100">
    <property type="match status" value="1"/>
</dbReference>
<dbReference type="SUPFAM" id="SSF51230">
    <property type="entry name" value="Single hybrid motif"/>
    <property type="match status" value="1"/>
</dbReference>
<dbReference type="EMBL" id="BARS01005340">
    <property type="protein sequence ID" value="GAF71914.1"/>
    <property type="molecule type" value="Genomic_DNA"/>
</dbReference>
<proteinExistence type="inferred from homology"/>
<dbReference type="InterPro" id="IPR003016">
    <property type="entry name" value="2-oxoA_DH_lipoyl-BS"/>
</dbReference>
<dbReference type="PANTHER" id="PTHR11715:SF3">
    <property type="entry name" value="GLYCINE CLEAVAGE SYSTEM H PROTEIN-RELATED"/>
    <property type="match status" value="1"/>
</dbReference>